<keyword evidence="4 5" id="KW-0131">Cell cycle</keyword>
<evidence type="ECO:0000313" key="7">
    <source>
        <dbReference type="EMBL" id="MBO7744043.1"/>
    </source>
</evidence>
<keyword evidence="2 5" id="KW-0132">Cell division</keyword>
<dbReference type="NCBIfam" id="TIGR00281">
    <property type="entry name" value="SMC-Scp complex subunit ScpB"/>
    <property type="match status" value="1"/>
</dbReference>
<comment type="subcellular location">
    <subcellularLocation>
        <location evidence="5">Cytoplasm</location>
    </subcellularLocation>
    <text evidence="5">Associated with two foci at the outer edges of the nucleoid region in young cells, and at four foci within both cell halves in older cells.</text>
</comment>
<proteinExistence type="inferred from homology"/>
<feature type="compositionally biased region" description="Acidic residues" evidence="6">
    <location>
        <begin position="203"/>
        <end position="217"/>
    </location>
</feature>
<protein>
    <recommendedName>
        <fullName evidence="5">Segregation and condensation protein B</fullName>
    </recommendedName>
</protein>
<dbReference type="RefSeq" id="WP_208847014.1">
    <property type="nucleotide sequence ID" value="NZ_JAGGDJ010000003.1"/>
</dbReference>
<dbReference type="SUPFAM" id="SSF46785">
    <property type="entry name" value="Winged helix' DNA-binding domain"/>
    <property type="match status" value="2"/>
</dbReference>
<evidence type="ECO:0000256" key="6">
    <source>
        <dbReference type="SAM" id="MobiDB-lite"/>
    </source>
</evidence>
<evidence type="ECO:0000256" key="5">
    <source>
        <dbReference type="HAMAP-Rule" id="MF_01804"/>
    </source>
</evidence>
<comment type="caution">
    <text evidence="7">The sequence shown here is derived from an EMBL/GenBank/DDBJ whole genome shotgun (WGS) entry which is preliminary data.</text>
</comment>
<sequence length="234" mass="25931">MADYSKLKQIIEGLLFMAGDEGLTAKQLADILQLEAGVAADLAKDLTKDLRSKKRGIQVSLVAGAYRMTTNPDHAAYFERMAYSPTRSSLSQAALETLSIVAYRQPITRVEIEEIRGVKCDRAIQSLVGKDLIEEVGRAEQIGRPILYGTTKPFLDYFGLSGLDALPEPSSIAVDDLEDQTQLLFERLEGRQMTIEDMTMADLEAELGNDDRDEPDEPEPKPKPEREPEPASET</sequence>
<dbReference type="HAMAP" id="MF_01804">
    <property type="entry name" value="ScpB"/>
    <property type="match status" value="1"/>
</dbReference>
<comment type="similarity">
    <text evidence="5">Belongs to the ScpB family.</text>
</comment>
<dbReference type="PANTHER" id="PTHR34298:SF2">
    <property type="entry name" value="SEGREGATION AND CONDENSATION PROTEIN B"/>
    <property type="match status" value="1"/>
</dbReference>
<accession>A0ABS3W6Y5</accession>
<dbReference type="Pfam" id="PF04079">
    <property type="entry name" value="SMC_ScpB"/>
    <property type="match status" value="1"/>
</dbReference>
<evidence type="ECO:0000313" key="8">
    <source>
        <dbReference type="Proteomes" id="UP000670947"/>
    </source>
</evidence>
<dbReference type="Proteomes" id="UP000670947">
    <property type="component" value="Unassembled WGS sequence"/>
</dbReference>
<dbReference type="InterPro" id="IPR036388">
    <property type="entry name" value="WH-like_DNA-bd_sf"/>
</dbReference>
<dbReference type="PANTHER" id="PTHR34298">
    <property type="entry name" value="SEGREGATION AND CONDENSATION PROTEIN B"/>
    <property type="match status" value="1"/>
</dbReference>
<dbReference type="Gene3D" id="1.10.10.10">
    <property type="entry name" value="Winged helix-like DNA-binding domain superfamily/Winged helix DNA-binding domain"/>
    <property type="match status" value="2"/>
</dbReference>
<reference evidence="7 8" key="1">
    <citation type="submission" date="2021-03" db="EMBL/GenBank/DDBJ databases">
        <title>Paenibacillus artemisicola MWE-103 whole genome sequence.</title>
        <authorList>
            <person name="Ham Y.J."/>
        </authorList>
    </citation>
    <scope>NUCLEOTIDE SEQUENCE [LARGE SCALE GENOMIC DNA]</scope>
    <source>
        <strain evidence="7 8">MWE-103</strain>
    </source>
</reference>
<comment type="subunit">
    <text evidence="5">Homodimer. Homodimerization may be required to stabilize the binding of ScpA to the Smc head domains. Component of a cohesin-like complex composed of ScpA, ScpB and the Smc homodimer, in which ScpA and ScpB bind to the head domain of Smc. The presence of the three proteins is required for the association of the complex with DNA.</text>
</comment>
<comment type="function">
    <text evidence="5">Participates in chromosomal partition during cell division. May act via the formation of a condensin-like complex containing Smc and ScpA that pull DNA away from mid-cell into both cell halves.</text>
</comment>
<dbReference type="EMBL" id="JAGGDJ010000003">
    <property type="protein sequence ID" value="MBO7744043.1"/>
    <property type="molecule type" value="Genomic_DNA"/>
</dbReference>
<keyword evidence="3 5" id="KW-0159">Chromosome partition</keyword>
<name>A0ABS3W6Y5_9BACL</name>
<evidence type="ECO:0000256" key="1">
    <source>
        <dbReference type="ARBA" id="ARBA00022490"/>
    </source>
</evidence>
<keyword evidence="8" id="KW-1185">Reference proteome</keyword>
<gene>
    <name evidence="5 7" type="primary">scpB</name>
    <name evidence="7" type="ORF">I8J29_07555</name>
</gene>
<feature type="region of interest" description="Disordered" evidence="6">
    <location>
        <begin position="200"/>
        <end position="234"/>
    </location>
</feature>
<organism evidence="7 8">
    <name type="scientific">Paenibacillus artemisiicola</name>
    <dbReference type="NCBI Taxonomy" id="1172618"/>
    <lineage>
        <taxon>Bacteria</taxon>
        <taxon>Bacillati</taxon>
        <taxon>Bacillota</taxon>
        <taxon>Bacilli</taxon>
        <taxon>Bacillales</taxon>
        <taxon>Paenibacillaceae</taxon>
        <taxon>Paenibacillus</taxon>
    </lineage>
</organism>
<evidence type="ECO:0000256" key="3">
    <source>
        <dbReference type="ARBA" id="ARBA00022829"/>
    </source>
</evidence>
<feature type="compositionally biased region" description="Basic and acidic residues" evidence="6">
    <location>
        <begin position="218"/>
        <end position="234"/>
    </location>
</feature>
<dbReference type="InterPro" id="IPR036390">
    <property type="entry name" value="WH_DNA-bd_sf"/>
</dbReference>
<keyword evidence="1 5" id="KW-0963">Cytoplasm</keyword>
<evidence type="ECO:0000256" key="2">
    <source>
        <dbReference type="ARBA" id="ARBA00022618"/>
    </source>
</evidence>
<dbReference type="InterPro" id="IPR005234">
    <property type="entry name" value="ScpB_csome_segregation"/>
</dbReference>
<evidence type="ECO:0000256" key="4">
    <source>
        <dbReference type="ARBA" id="ARBA00023306"/>
    </source>
</evidence>